<evidence type="ECO:0000313" key="3">
    <source>
        <dbReference type="EMBL" id="SDU25020.1"/>
    </source>
</evidence>
<dbReference type="RefSeq" id="WP_092387659.1">
    <property type="nucleotide sequence ID" value="NZ_LT629787.1"/>
</dbReference>
<feature type="transmembrane region" description="Helical" evidence="2">
    <location>
        <begin position="66"/>
        <end position="93"/>
    </location>
</feature>
<evidence type="ECO:0000256" key="1">
    <source>
        <dbReference type="SAM" id="MobiDB-lite"/>
    </source>
</evidence>
<protein>
    <recommendedName>
        <fullName evidence="5">Superfamily III holin-X</fullName>
    </recommendedName>
</protein>
<feature type="transmembrane region" description="Helical" evidence="2">
    <location>
        <begin position="99"/>
        <end position="118"/>
    </location>
</feature>
<name>A0A1H2GZI3_9GAMM</name>
<evidence type="ECO:0008006" key="5">
    <source>
        <dbReference type="Google" id="ProtNLM"/>
    </source>
</evidence>
<sequence>MSVPPGQLPPDAENASDDAASEQPAGVQHELNAWWAWVQQATEAGSTFALLVQAELRLALRSATGLAVIVLLMLPLALLAWVGLSVVVGWLAYAASDSVLLGLLGFTLWQVVVMALLVRKAKVLQRRMQLPATREQLKSFMQGATSDEHASVDRQG</sequence>
<keyword evidence="4" id="KW-1185">Reference proteome</keyword>
<keyword evidence="2" id="KW-1133">Transmembrane helix</keyword>
<dbReference type="Proteomes" id="UP000243924">
    <property type="component" value="Chromosome I"/>
</dbReference>
<proteinExistence type="predicted"/>
<organism evidence="3 4">
    <name type="scientific">Halopseudomonas salegens</name>
    <dbReference type="NCBI Taxonomy" id="1434072"/>
    <lineage>
        <taxon>Bacteria</taxon>
        <taxon>Pseudomonadati</taxon>
        <taxon>Pseudomonadota</taxon>
        <taxon>Gammaproteobacteria</taxon>
        <taxon>Pseudomonadales</taxon>
        <taxon>Pseudomonadaceae</taxon>
        <taxon>Halopseudomonas</taxon>
    </lineage>
</organism>
<reference evidence="4" key="1">
    <citation type="submission" date="2016-10" db="EMBL/GenBank/DDBJ databases">
        <authorList>
            <person name="Varghese N."/>
            <person name="Submissions S."/>
        </authorList>
    </citation>
    <scope>NUCLEOTIDE SEQUENCE [LARGE SCALE GENOMIC DNA]</scope>
    <source>
        <strain evidence="4">CECT 8338</strain>
    </source>
</reference>
<keyword evidence="2" id="KW-0812">Transmembrane</keyword>
<feature type="region of interest" description="Disordered" evidence="1">
    <location>
        <begin position="1"/>
        <end position="22"/>
    </location>
</feature>
<evidence type="ECO:0000313" key="4">
    <source>
        <dbReference type="Proteomes" id="UP000243924"/>
    </source>
</evidence>
<dbReference type="STRING" id="1434072.SAMN05216210_2666"/>
<evidence type="ECO:0000256" key="2">
    <source>
        <dbReference type="SAM" id="Phobius"/>
    </source>
</evidence>
<keyword evidence="2" id="KW-0472">Membrane</keyword>
<dbReference type="AlphaFoldDB" id="A0A1H2GZI3"/>
<gene>
    <name evidence="3" type="ORF">SAMN05216210_2666</name>
</gene>
<accession>A0A1H2GZI3</accession>
<dbReference type="EMBL" id="LT629787">
    <property type="protein sequence ID" value="SDU25020.1"/>
    <property type="molecule type" value="Genomic_DNA"/>
</dbReference>